<comment type="caution">
    <text evidence="1">The sequence shown here is derived from an EMBL/GenBank/DDBJ whole genome shotgun (WGS) entry which is preliminary data.</text>
</comment>
<name>A0ACB8I476_CITSI</name>
<evidence type="ECO:0000313" key="1">
    <source>
        <dbReference type="EMBL" id="KAH9681824.1"/>
    </source>
</evidence>
<dbReference type="EMBL" id="CM039178">
    <property type="protein sequence ID" value="KAH9681824.1"/>
    <property type="molecule type" value="Genomic_DNA"/>
</dbReference>
<keyword evidence="2" id="KW-1185">Reference proteome</keyword>
<dbReference type="Proteomes" id="UP000829398">
    <property type="component" value="Chromosome 9"/>
</dbReference>
<gene>
    <name evidence="1" type="ORF">KPL71_027101</name>
</gene>
<protein>
    <submittedName>
        <fullName evidence="1">Amino oxidase domain-containing protein</fullName>
    </submittedName>
</protein>
<sequence>MKENERKMCSTSTTQDDNNQLTDSTCSLFYLISLLLGIMQLLSELTFINIRSSAINSQNSSRARLVSPFIHALSWDLTCTSMGMHPKGWSTSREISSILRLRRLAPHRRRQNVDAEIWSSFTRPDCSTNVRVAQEGKVVLSLLQQLPVFLEPESPFLSFPSMCSQKQVRDAGGFTGVNPPMLKLEQAEEIRLRVTCPNMMEFLESLGADMEISNMSFSKKNVLGPYFWQIIREIMKFKDDVLCYLEELENNPDIDRDETLGQFIKSRGYSELFQKAYLVPICGSIWSCPSEGIMSFSAFSILSFYRNHHLLQLFGRPQWLTVRSRSHSYVNKVIALLESLGCQIKTGCEVCSVLQYDEGRTEVRGDGFQGFYDGCIMAVHAPDALRILGNQSTFEEKRLLGAFQYVYSDIFLHRDKNFMPRNPAAWSAWNFLGGLDGKACLTYWLNVLQNIGDGETGLPFLVTLNPDHTPNNTLLKWSTGHPVPSVAASKASLELDHIQGKRGIWFCEAYQGEQGYTIYQCWSFSSNCSNNHANCKAEQYGYGFHEDGLKVMHSYMRIPVVVQLGCKWLTSEECFFAGWHDCRACLLEEVGTTFTFEGTRRYCNLRTVLRIHNPQFYWKVMTHADLGLADSYIDGDFSFADKEEGLLNLIMSNELFALFMDESMTYSCPIFKDEDEDLKVAQMRKHSLQIEKARVSKGHGVLEIGCGWGTFAIEVVRQTGCNYTGITLSAEQLKYAEMKVNEAGLQDHIRLYLCDYRQLPKAKKYDRIISCEMMEAVGHDYMEEYFGCCESLLAKDGLLVLQFSSTPDARYNEYRLSSDFIKEYIFPGGCLPSLSRITSAMAAASSLSVEQVENIGMHYYKTLRCWRKNFMENQSKILALGFNEKFIRTWEYYFDYSAAGFKTRTLGNYQIVLSRPGNVSVFSNPYKGFPSAYHQY</sequence>
<organism evidence="1 2">
    <name type="scientific">Citrus sinensis</name>
    <name type="common">Sweet orange</name>
    <name type="synonym">Citrus aurantium var. sinensis</name>
    <dbReference type="NCBI Taxonomy" id="2711"/>
    <lineage>
        <taxon>Eukaryota</taxon>
        <taxon>Viridiplantae</taxon>
        <taxon>Streptophyta</taxon>
        <taxon>Embryophyta</taxon>
        <taxon>Tracheophyta</taxon>
        <taxon>Spermatophyta</taxon>
        <taxon>Magnoliopsida</taxon>
        <taxon>eudicotyledons</taxon>
        <taxon>Gunneridae</taxon>
        <taxon>Pentapetalae</taxon>
        <taxon>rosids</taxon>
        <taxon>malvids</taxon>
        <taxon>Sapindales</taxon>
        <taxon>Rutaceae</taxon>
        <taxon>Aurantioideae</taxon>
        <taxon>Citrus</taxon>
    </lineage>
</organism>
<accession>A0ACB8I476</accession>
<evidence type="ECO:0000313" key="2">
    <source>
        <dbReference type="Proteomes" id="UP000829398"/>
    </source>
</evidence>
<reference evidence="2" key="1">
    <citation type="journal article" date="2023" name="Hortic. Res.">
        <title>A chromosome-level phased genome enabling allele-level studies in sweet orange: a case study on citrus Huanglongbing tolerance.</title>
        <authorList>
            <person name="Wu B."/>
            <person name="Yu Q."/>
            <person name="Deng Z."/>
            <person name="Duan Y."/>
            <person name="Luo F."/>
            <person name="Gmitter F. Jr."/>
        </authorList>
    </citation>
    <scope>NUCLEOTIDE SEQUENCE [LARGE SCALE GENOMIC DNA]</scope>
    <source>
        <strain evidence="2">cv. Valencia</strain>
    </source>
</reference>
<proteinExistence type="predicted"/>